<dbReference type="PANTHER" id="PTHR30250:SF10">
    <property type="entry name" value="LIPOPOLYSACCHARIDE BIOSYNTHESIS PROTEIN WZXC"/>
    <property type="match status" value="1"/>
</dbReference>
<dbReference type="EMBL" id="FOSN01000019">
    <property type="protein sequence ID" value="SFK77124.1"/>
    <property type="molecule type" value="Genomic_DNA"/>
</dbReference>
<dbReference type="Proteomes" id="UP000198755">
    <property type="component" value="Unassembled WGS sequence"/>
</dbReference>
<evidence type="ECO:0000256" key="6">
    <source>
        <dbReference type="ARBA" id="ARBA00023136"/>
    </source>
</evidence>
<keyword evidence="6 7" id="KW-0472">Membrane</keyword>
<feature type="transmembrane region" description="Helical" evidence="7">
    <location>
        <begin position="280"/>
        <end position="303"/>
    </location>
</feature>
<feature type="transmembrane region" description="Helical" evidence="7">
    <location>
        <begin position="76"/>
        <end position="94"/>
    </location>
</feature>
<feature type="transmembrane region" description="Helical" evidence="7">
    <location>
        <begin position="315"/>
        <end position="339"/>
    </location>
</feature>
<comment type="similarity">
    <text evidence="2">Belongs to the polysaccharide synthase family.</text>
</comment>
<dbReference type="Pfam" id="PF13440">
    <property type="entry name" value="Polysacc_synt_3"/>
    <property type="match status" value="1"/>
</dbReference>
<accession>A0A1I4C7M9</accession>
<evidence type="ECO:0000256" key="5">
    <source>
        <dbReference type="ARBA" id="ARBA00022989"/>
    </source>
</evidence>
<feature type="transmembrane region" description="Helical" evidence="7">
    <location>
        <begin position="440"/>
        <end position="460"/>
    </location>
</feature>
<feature type="transmembrane region" description="Helical" evidence="7">
    <location>
        <begin position="144"/>
        <end position="164"/>
    </location>
</feature>
<dbReference type="GO" id="GO:0005886">
    <property type="term" value="C:plasma membrane"/>
    <property type="evidence" value="ECO:0007669"/>
    <property type="project" value="UniProtKB-SubCell"/>
</dbReference>
<evidence type="ECO:0000256" key="3">
    <source>
        <dbReference type="ARBA" id="ARBA00022475"/>
    </source>
</evidence>
<feature type="transmembrane region" description="Helical" evidence="7">
    <location>
        <begin position="40"/>
        <end position="64"/>
    </location>
</feature>
<dbReference type="InterPro" id="IPR050833">
    <property type="entry name" value="Poly_Biosynth_Transport"/>
</dbReference>
<gene>
    <name evidence="8" type="ORF">SAMN05444581_11917</name>
</gene>
<dbReference type="PANTHER" id="PTHR30250">
    <property type="entry name" value="PST FAMILY PREDICTED COLANIC ACID TRANSPORTER"/>
    <property type="match status" value="1"/>
</dbReference>
<feature type="transmembrane region" description="Helical" evidence="7">
    <location>
        <begin position="416"/>
        <end position="434"/>
    </location>
</feature>
<organism evidence="8 9">
    <name type="scientific">Methylocapsa palsarum</name>
    <dbReference type="NCBI Taxonomy" id="1612308"/>
    <lineage>
        <taxon>Bacteria</taxon>
        <taxon>Pseudomonadati</taxon>
        <taxon>Pseudomonadota</taxon>
        <taxon>Alphaproteobacteria</taxon>
        <taxon>Hyphomicrobiales</taxon>
        <taxon>Beijerinckiaceae</taxon>
        <taxon>Methylocapsa</taxon>
    </lineage>
</organism>
<dbReference type="RefSeq" id="WP_091685756.1">
    <property type="nucleotide sequence ID" value="NZ_FOSN01000019.1"/>
</dbReference>
<dbReference type="AlphaFoldDB" id="A0A1I4C7M9"/>
<sequence length="502" mass="53638">MSRIHRSILFSAGERYGSFIFFFFSIAILSRLLTPEQTGIYTAIAALTALANTPAEFGGAGYIIQKQVLSEPDIRTAFTINFAISAAVAAALFLSRDAIATFYGLEGLKDGIGVSALSFLLLPFSSTISALLRREMAFDTVAQCNLVANFVTAATSVALAASGAGFMGPVIGTVAGNAALVALFIAFQRNLRIFLPSFVGYRDVIAFGAYSSGVAIINVFYQMSPQLILGRVLNFTAVGLYGRAISVTQIFDKLIMQVLGPVIMPAIFDQTRAGGDLKQIYLVGIELLSAVQWPFLIFLAFMAEPIVLIWLGPQWIQIVTLVQFICVASLSLFAASLTYPVLVAVGRVRDSLVSSFISLPPSLLMILIASFFSVQAVAFSTLFALPLQAGVAIYFISQRLDIRPAELLRATAKSAIVAGCCTAAILLGIFISNVSGSGRIAELIGVGLLGVMGWLAGLFLTGHPLWEHICWASNKGWLAASQFFLRDGAIPLKEKSPPAEPS</sequence>
<feature type="transmembrane region" description="Helical" evidence="7">
    <location>
        <begin position="16"/>
        <end position="34"/>
    </location>
</feature>
<reference evidence="8 9" key="1">
    <citation type="submission" date="2016-10" db="EMBL/GenBank/DDBJ databases">
        <authorList>
            <person name="de Groot N.N."/>
        </authorList>
    </citation>
    <scope>NUCLEOTIDE SEQUENCE [LARGE SCALE GENOMIC DNA]</scope>
    <source>
        <strain evidence="8 9">NE2</strain>
    </source>
</reference>
<dbReference type="OrthoDB" id="7356923at2"/>
<evidence type="ECO:0000256" key="1">
    <source>
        <dbReference type="ARBA" id="ARBA00004651"/>
    </source>
</evidence>
<evidence type="ECO:0000313" key="9">
    <source>
        <dbReference type="Proteomes" id="UP000198755"/>
    </source>
</evidence>
<keyword evidence="3" id="KW-1003">Cell membrane</keyword>
<keyword evidence="9" id="KW-1185">Reference proteome</keyword>
<evidence type="ECO:0000256" key="4">
    <source>
        <dbReference type="ARBA" id="ARBA00022692"/>
    </source>
</evidence>
<proteinExistence type="inferred from homology"/>
<feature type="transmembrane region" description="Helical" evidence="7">
    <location>
        <begin position="351"/>
        <end position="372"/>
    </location>
</feature>
<feature type="transmembrane region" description="Helical" evidence="7">
    <location>
        <begin position="199"/>
        <end position="221"/>
    </location>
</feature>
<protein>
    <submittedName>
        <fullName evidence="8">Membrane protein involved in the export of O-antigen and teichoic acid</fullName>
    </submittedName>
</protein>
<comment type="subcellular location">
    <subcellularLocation>
        <location evidence="1">Cell membrane</location>
        <topology evidence="1">Multi-pass membrane protein</topology>
    </subcellularLocation>
</comment>
<evidence type="ECO:0000256" key="2">
    <source>
        <dbReference type="ARBA" id="ARBA00007430"/>
    </source>
</evidence>
<keyword evidence="5 7" id="KW-1133">Transmembrane helix</keyword>
<feature type="transmembrane region" description="Helical" evidence="7">
    <location>
        <begin position="378"/>
        <end position="396"/>
    </location>
</feature>
<dbReference type="STRING" id="1612308.SAMN05444581_11917"/>
<evidence type="ECO:0000256" key="7">
    <source>
        <dbReference type="SAM" id="Phobius"/>
    </source>
</evidence>
<evidence type="ECO:0000313" key="8">
    <source>
        <dbReference type="EMBL" id="SFK77124.1"/>
    </source>
</evidence>
<name>A0A1I4C7M9_9HYPH</name>
<keyword evidence="4 7" id="KW-0812">Transmembrane</keyword>
<feature type="transmembrane region" description="Helical" evidence="7">
    <location>
        <begin position="114"/>
        <end position="132"/>
    </location>
</feature>